<evidence type="ECO:0000313" key="2">
    <source>
        <dbReference type="EMBL" id="CAH2267008.1"/>
    </source>
</evidence>
<comment type="caution">
    <text evidence="2">The sequence shown here is derived from an EMBL/GenBank/DDBJ whole genome shotgun (WGS) entry which is preliminary data.</text>
</comment>
<reference evidence="2" key="1">
    <citation type="submission" date="2022-03" db="EMBL/GenBank/DDBJ databases">
        <authorList>
            <person name="Lindestad O."/>
        </authorList>
    </citation>
    <scope>NUCLEOTIDE SEQUENCE</scope>
</reference>
<evidence type="ECO:0000256" key="1">
    <source>
        <dbReference type="SAM" id="MobiDB-lite"/>
    </source>
</evidence>
<dbReference type="EMBL" id="CAKXAJ010026337">
    <property type="protein sequence ID" value="CAH2267008.1"/>
    <property type="molecule type" value="Genomic_DNA"/>
</dbReference>
<evidence type="ECO:0000313" key="3">
    <source>
        <dbReference type="Proteomes" id="UP000838756"/>
    </source>
</evidence>
<organism evidence="2 3">
    <name type="scientific">Pararge aegeria aegeria</name>
    <dbReference type="NCBI Taxonomy" id="348720"/>
    <lineage>
        <taxon>Eukaryota</taxon>
        <taxon>Metazoa</taxon>
        <taxon>Ecdysozoa</taxon>
        <taxon>Arthropoda</taxon>
        <taxon>Hexapoda</taxon>
        <taxon>Insecta</taxon>
        <taxon>Pterygota</taxon>
        <taxon>Neoptera</taxon>
        <taxon>Endopterygota</taxon>
        <taxon>Lepidoptera</taxon>
        <taxon>Glossata</taxon>
        <taxon>Ditrysia</taxon>
        <taxon>Papilionoidea</taxon>
        <taxon>Nymphalidae</taxon>
        <taxon>Satyrinae</taxon>
        <taxon>Satyrini</taxon>
        <taxon>Parargina</taxon>
        <taxon>Pararge</taxon>
    </lineage>
</organism>
<name>A0A8S4SI89_9NEOP</name>
<sequence length="76" mass="8457">MLESDKKCSRVLEDARESPRGVESAPASERADYILLLIFLVLAYALAMPETKIGERSIISFNERGRSWGDLAGLWG</sequence>
<gene>
    <name evidence="2" type="primary">jg6708</name>
    <name evidence="2" type="ORF">PAEG_LOCUS25603</name>
</gene>
<protein>
    <submittedName>
        <fullName evidence="2">Jg6708 protein</fullName>
    </submittedName>
</protein>
<proteinExistence type="predicted"/>
<accession>A0A8S4SI89</accession>
<dbReference type="AlphaFoldDB" id="A0A8S4SI89"/>
<feature type="compositionally biased region" description="Basic and acidic residues" evidence="1">
    <location>
        <begin position="1"/>
        <end position="20"/>
    </location>
</feature>
<dbReference type="Proteomes" id="UP000838756">
    <property type="component" value="Unassembled WGS sequence"/>
</dbReference>
<feature type="region of interest" description="Disordered" evidence="1">
    <location>
        <begin position="1"/>
        <end position="26"/>
    </location>
</feature>
<keyword evidence="3" id="KW-1185">Reference proteome</keyword>